<dbReference type="PROSITE" id="PS01039">
    <property type="entry name" value="SBP_BACTERIAL_3"/>
    <property type="match status" value="1"/>
</dbReference>
<dbReference type="PANTHER" id="PTHR35936">
    <property type="entry name" value="MEMBRANE-BOUND LYTIC MUREIN TRANSGLYCOSYLASE F"/>
    <property type="match status" value="1"/>
</dbReference>
<feature type="signal peptide" evidence="8">
    <location>
        <begin position="1"/>
        <end position="18"/>
    </location>
</feature>
<evidence type="ECO:0000256" key="4">
    <source>
        <dbReference type="ARBA" id="ARBA00023139"/>
    </source>
</evidence>
<sequence>MRKGLLFILMITLSVLLAACGSSEDQTESADDSNTNAEEETKDTKWNELQDEGEIVVGTSGTLFPASYYPEGSDELTGYDVELMREVADRIGLDLKFEEYGVDGLLAAINSGRIDAVINDFQVTKEREEQFAFSDPYKYSYSTMIVRESDLSGIESLEDLEGKKHGGGATTVFSQIAEHFGATTKTYGNVTNDVYLRDVENGRTDFIINDYYLQSLALKALPDIEVQLHPDLQFHPTSSSIVMPKDATKLQEEINATLQEMHEDGTLTKISEEFFGGKDASKKPEQEIREIEGLDL</sequence>
<evidence type="ECO:0000259" key="9">
    <source>
        <dbReference type="SMART" id="SM00062"/>
    </source>
</evidence>
<organism evidence="10 11">
    <name type="scientific">Halobacillus locisalis</name>
    <dbReference type="NCBI Taxonomy" id="220753"/>
    <lineage>
        <taxon>Bacteria</taxon>
        <taxon>Bacillati</taxon>
        <taxon>Bacillota</taxon>
        <taxon>Bacilli</taxon>
        <taxon>Bacillales</taxon>
        <taxon>Bacillaceae</taxon>
        <taxon>Halobacillus</taxon>
    </lineage>
</organism>
<gene>
    <name evidence="10" type="ORF">H0266_16230</name>
</gene>
<evidence type="ECO:0000256" key="2">
    <source>
        <dbReference type="ARBA" id="ARBA00010333"/>
    </source>
</evidence>
<comment type="similarity">
    <text evidence="2 6">Belongs to the bacterial solute-binding protein 3 family.</text>
</comment>
<evidence type="ECO:0000256" key="5">
    <source>
        <dbReference type="ARBA" id="ARBA00023288"/>
    </source>
</evidence>
<reference evidence="10 11" key="1">
    <citation type="journal article" date="2004" name="Extremophiles">
        <title>Halobacillus locisalis sp. nov., a halophilic bacterium isolated from a marine solar saltern of the Yellow Sea in Korea.</title>
        <authorList>
            <person name="Yoon J.H."/>
            <person name="Kang K.H."/>
            <person name="Oh T.K."/>
            <person name="Park Y.H."/>
        </authorList>
    </citation>
    <scope>NUCLEOTIDE SEQUENCE [LARGE SCALE GENOMIC DNA]</scope>
    <source>
        <strain evidence="10 11">KCTC 3788</strain>
    </source>
</reference>
<comment type="caution">
    <text evidence="10">The sequence shown here is derived from an EMBL/GenBank/DDBJ whole genome shotgun (WGS) entry which is preliminary data.</text>
</comment>
<dbReference type="RefSeq" id="WP_181473467.1">
    <property type="nucleotide sequence ID" value="NZ_JACEFG010000003.1"/>
</dbReference>
<evidence type="ECO:0000256" key="3">
    <source>
        <dbReference type="ARBA" id="ARBA00022729"/>
    </source>
</evidence>
<dbReference type="GO" id="GO:0030313">
    <property type="term" value="C:cell envelope"/>
    <property type="evidence" value="ECO:0007669"/>
    <property type="project" value="UniProtKB-SubCell"/>
</dbReference>
<dbReference type="Gene3D" id="3.40.190.10">
    <property type="entry name" value="Periplasmic binding protein-like II"/>
    <property type="match status" value="2"/>
</dbReference>
<evidence type="ECO:0000313" key="11">
    <source>
        <dbReference type="Proteomes" id="UP000571017"/>
    </source>
</evidence>
<feature type="compositionally biased region" description="Acidic residues" evidence="7">
    <location>
        <begin position="25"/>
        <end position="41"/>
    </location>
</feature>
<feature type="domain" description="Solute-binding protein family 3/N-terminal" evidence="9">
    <location>
        <begin position="54"/>
        <end position="278"/>
    </location>
</feature>
<feature type="chain" id="PRO_5038383997" evidence="8">
    <location>
        <begin position="19"/>
        <end position="296"/>
    </location>
</feature>
<keyword evidence="3 8" id="KW-0732">Signal</keyword>
<keyword evidence="4" id="KW-0564">Palmitate</keyword>
<evidence type="ECO:0000256" key="7">
    <source>
        <dbReference type="SAM" id="MobiDB-lite"/>
    </source>
</evidence>
<dbReference type="InterPro" id="IPR001638">
    <property type="entry name" value="Solute-binding_3/MltF_N"/>
</dbReference>
<evidence type="ECO:0000313" key="10">
    <source>
        <dbReference type="EMBL" id="MBA2176447.1"/>
    </source>
</evidence>
<protein>
    <submittedName>
        <fullName evidence="10">Transporter substrate-binding domain-containing protein</fullName>
    </submittedName>
</protein>
<dbReference type="AlphaFoldDB" id="A0A838CWM5"/>
<dbReference type="Proteomes" id="UP000571017">
    <property type="component" value="Unassembled WGS sequence"/>
</dbReference>
<name>A0A838CWM5_9BACI</name>
<comment type="subcellular location">
    <subcellularLocation>
        <location evidence="1">Cell envelope</location>
    </subcellularLocation>
</comment>
<feature type="region of interest" description="Disordered" evidence="7">
    <location>
        <begin position="24"/>
        <end position="45"/>
    </location>
</feature>
<evidence type="ECO:0000256" key="8">
    <source>
        <dbReference type="SAM" id="SignalP"/>
    </source>
</evidence>
<dbReference type="PROSITE" id="PS51257">
    <property type="entry name" value="PROKAR_LIPOPROTEIN"/>
    <property type="match status" value="1"/>
</dbReference>
<dbReference type="SUPFAM" id="SSF53850">
    <property type="entry name" value="Periplasmic binding protein-like II"/>
    <property type="match status" value="1"/>
</dbReference>
<dbReference type="PANTHER" id="PTHR35936:SF34">
    <property type="entry name" value="ABC TRANSPORTER EXTRACELLULAR-BINDING PROTEIN YCKB-RELATED"/>
    <property type="match status" value="1"/>
</dbReference>
<dbReference type="SMART" id="SM00062">
    <property type="entry name" value="PBPb"/>
    <property type="match status" value="1"/>
</dbReference>
<evidence type="ECO:0000256" key="1">
    <source>
        <dbReference type="ARBA" id="ARBA00004196"/>
    </source>
</evidence>
<dbReference type="InterPro" id="IPR018313">
    <property type="entry name" value="SBP_3_CS"/>
</dbReference>
<dbReference type="EMBL" id="JACEFG010000003">
    <property type="protein sequence ID" value="MBA2176447.1"/>
    <property type="molecule type" value="Genomic_DNA"/>
</dbReference>
<dbReference type="Pfam" id="PF00497">
    <property type="entry name" value="SBP_bac_3"/>
    <property type="match status" value="1"/>
</dbReference>
<proteinExistence type="inferred from homology"/>
<accession>A0A838CWM5</accession>
<keyword evidence="11" id="KW-1185">Reference proteome</keyword>
<keyword evidence="5" id="KW-0449">Lipoprotein</keyword>
<evidence type="ECO:0000256" key="6">
    <source>
        <dbReference type="RuleBase" id="RU003744"/>
    </source>
</evidence>
<feature type="region of interest" description="Disordered" evidence="7">
    <location>
        <begin position="277"/>
        <end position="296"/>
    </location>
</feature>